<evidence type="ECO:0000313" key="6">
    <source>
        <dbReference type="EMBL" id="HIZ79265.1"/>
    </source>
</evidence>
<protein>
    <submittedName>
        <fullName evidence="6">Class C sortase</fullName>
    </submittedName>
</protein>
<feature type="coiled-coil region" evidence="3">
    <location>
        <begin position="61"/>
        <end position="88"/>
    </location>
</feature>
<dbReference type="EMBL" id="DXBC01000086">
    <property type="protein sequence ID" value="HIZ79265.1"/>
    <property type="molecule type" value="Genomic_DNA"/>
</dbReference>
<keyword evidence="3" id="KW-0175">Coiled coil</keyword>
<accession>A0A9D2K4W5</accession>
<dbReference type="Gene3D" id="2.40.260.10">
    <property type="entry name" value="Sortase"/>
    <property type="match status" value="1"/>
</dbReference>
<dbReference type="NCBIfam" id="NF033745">
    <property type="entry name" value="class_C_sortase"/>
    <property type="match status" value="1"/>
</dbReference>
<evidence type="ECO:0000256" key="2">
    <source>
        <dbReference type="PIRSR" id="PIRSR605754-1"/>
    </source>
</evidence>
<dbReference type="CDD" id="cd05827">
    <property type="entry name" value="Sortase_C"/>
    <property type="match status" value="1"/>
</dbReference>
<feature type="active site" description="Acyl-thioester intermediate" evidence="2">
    <location>
        <position position="208"/>
    </location>
</feature>
<dbReference type="Pfam" id="PF04203">
    <property type="entry name" value="Sortase"/>
    <property type="match status" value="1"/>
</dbReference>
<organism evidence="6 7">
    <name type="scientific">Candidatus Lachnoclostridium stercorigallinarum</name>
    <dbReference type="NCBI Taxonomy" id="2838634"/>
    <lineage>
        <taxon>Bacteria</taxon>
        <taxon>Bacillati</taxon>
        <taxon>Bacillota</taxon>
        <taxon>Clostridia</taxon>
        <taxon>Lachnospirales</taxon>
        <taxon>Lachnospiraceae</taxon>
    </lineage>
</organism>
<feature type="compositionally biased region" description="Basic and acidic residues" evidence="4">
    <location>
        <begin position="271"/>
        <end position="280"/>
    </location>
</feature>
<keyword evidence="5" id="KW-0812">Transmembrane</keyword>
<dbReference type="NCBIfam" id="TIGR01076">
    <property type="entry name" value="sortase_fam"/>
    <property type="match status" value="1"/>
</dbReference>
<sequence>MKKPRLVTVLVVLLFLVGAGVMLYPTMSDLYVRRQLQKELTQYNQVTQGEEADYSELWAAAEDYNRRLAEKENQFAVSEEEMKELSGLLNPLGTGMMGHIDIDKISVHLPVYQGTEEAALQAGAGWWIGTSMPTGGEGTHCVLTAHTGLVRAKMFTDLDQMEEGDTFSLTVLDRVLTYEVDQILITEPEEIEPLLIVDGEDYCTLYTCYPYGVNTERLLVRGHRIPTPEKEETVVSVLTESDNWMWAAAAGVAVILVIAAVIIIRHKKRRTAENEGKENPPQETDTENQMEKEEGNK</sequence>
<evidence type="ECO:0000256" key="3">
    <source>
        <dbReference type="SAM" id="Coils"/>
    </source>
</evidence>
<keyword evidence="5" id="KW-0472">Membrane</keyword>
<dbReference type="AlphaFoldDB" id="A0A9D2K4W5"/>
<proteinExistence type="predicted"/>
<feature type="transmembrane region" description="Helical" evidence="5">
    <location>
        <begin position="244"/>
        <end position="264"/>
    </location>
</feature>
<evidence type="ECO:0000313" key="7">
    <source>
        <dbReference type="Proteomes" id="UP000824101"/>
    </source>
</evidence>
<gene>
    <name evidence="6" type="ORF">IAA17_05710</name>
</gene>
<dbReference type="Proteomes" id="UP000824101">
    <property type="component" value="Unassembled WGS sequence"/>
</dbReference>
<evidence type="ECO:0000256" key="5">
    <source>
        <dbReference type="SAM" id="Phobius"/>
    </source>
</evidence>
<reference evidence="6" key="1">
    <citation type="journal article" date="2021" name="PeerJ">
        <title>Extensive microbial diversity within the chicken gut microbiome revealed by metagenomics and culture.</title>
        <authorList>
            <person name="Gilroy R."/>
            <person name="Ravi A."/>
            <person name="Getino M."/>
            <person name="Pursley I."/>
            <person name="Horton D.L."/>
            <person name="Alikhan N.F."/>
            <person name="Baker D."/>
            <person name="Gharbi K."/>
            <person name="Hall N."/>
            <person name="Watson M."/>
            <person name="Adriaenssens E.M."/>
            <person name="Foster-Nyarko E."/>
            <person name="Jarju S."/>
            <person name="Secka A."/>
            <person name="Antonio M."/>
            <person name="Oren A."/>
            <person name="Chaudhuri R.R."/>
            <person name="La Ragione R."/>
            <person name="Hildebrand F."/>
            <person name="Pallen M.J."/>
        </authorList>
    </citation>
    <scope>NUCLEOTIDE SEQUENCE</scope>
    <source>
        <strain evidence="6">ChiBcec1-1093</strain>
    </source>
</reference>
<dbReference type="InterPro" id="IPR023365">
    <property type="entry name" value="Sortase_dom-sf"/>
</dbReference>
<keyword evidence="1" id="KW-0378">Hydrolase</keyword>
<name>A0A9D2K4W5_9FIRM</name>
<dbReference type="GO" id="GO:0016787">
    <property type="term" value="F:hydrolase activity"/>
    <property type="evidence" value="ECO:0007669"/>
    <property type="project" value="UniProtKB-KW"/>
</dbReference>
<comment type="caution">
    <text evidence="6">The sequence shown here is derived from an EMBL/GenBank/DDBJ whole genome shotgun (WGS) entry which is preliminary data.</text>
</comment>
<evidence type="ECO:0000256" key="1">
    <source>
        <dbReference type="ARBA" id="ARBA00022801"/>
    </source>
</evidence>
<keyword evidence="5" id="KW-1133">Transmembrane helix</keyword>
<dbReference type="InterPro" id="IPR042002">
    <property type="entry name" value="Sortase_C"/>
</dbReference>
<dbReference type="SUPFAM" id="SSF63817">
    <property type="entry name" value="Sortase"/>
    <property type="match status" value="1"/>
</dbReference>
<evidence type="ECO:0000256" key="4">
    <source>
        <dbReference type="SAM" id="MobiDB-lite"/>
    </source>
</evidence>
<feature type="region of interest" description="Disordered" evidence="4">
    <location>
        <begin position="270"/>
        <end position="297"/>
    </location>
</feature>
<feature type="active site" description="Proton donor/acceptor" evidence="2">
    <location>
        <position position="146"/>
    </location>
</feature>
<dbReference type="InterPro" id="IPR005754">
    <property type="entry name" value="Sortase"/>
</dbReference>
<reference evidence="6" key="2">
    <citation type="submission" date="2021-04" db="EMBL/GenBank/DDBJ databases">
        <authorList>
            <person name="Gilroy R."/>
        </authorList>
    </citation>
    <scope>NUCLEOTIDE SEQUENCE</scope>
    <source>
        <strain evidence="6">ChiBcec1-1093</strain>
    </source>
</reference>